<dbReference type="SUPFAM" id="SSF54928">
    <property type="entry name" value="RNA-binding domain, RBD"/>
    <property type="match status" value="2"/>
</dbReference>
<evidence type="ECO:0000256" key="4">
    <source>
        <dbReference type="SAM" id="MobiDB-lite"/>
    </source>
</evidence>
<dbReference type="SMART" id="SM00343">
    <property type="entry name" value="ZnF_C2HC"/>
    <property type="match status" value="1"/>
</dbReference>
<dbReference type="Gene3D" id="4.10.60.10">
    <property type="entry name" value="Zinc finger, CCHC-type"/>
    <property type="match status" value="1"/>
</dbReference>
<evidence type="ECO:0000256" key="3">
    <source>
        <dbReference type="PROSITE-ProRule" id="PRU00176"/>
    </source>
</evidence>
<keyword evidence="2" id="KW-0862">Zinc</keyword>
<dbReference type="PROSITE" id="PS50158">
    <property type="entry name" value="ZF_CCHC"/>
    <property type="match status" value="1"/>
</dbReference>
<dbReference type="Gene3D" id="3.30.70.330">
    <property type="match status" value="2"/>
</dbReference>
<feature type="region of interest" description="Disordered" evidence="4">
    <location>
        <begin position="185"/>
        <end position="230"/>
    </location>
</feature>
<keyword evidence="1 3" id="KW-0694">RNA-binding</keyword>
<feature type="region of interest" description="Disordered" evidence="4">
    <location>
        <begin position="247"/>
        <end position="303"/>
    </location>
</feature>
<dbReference type="PANTHER" id="PTHR48025">
    <property type="entry name" value="OS02G0815200 PROTEIN"/>
    <property type="match status" value="1"/>
</dbReference>
<feature type="domain" description="CCHC-type" evidence="6">
    <location>
        <begin position="171"/>
        <end position="186"/>
    </location>
</feature>
<protein>
    <submittedName>
        <fullName evidence="7">RNA-binding protein lark-like</fullName>
    </submittedName>
</protein>
<dbReference type="GO" id="GO:0003729">
    <property type="term" value="F:mRNA binding"/>
    <property type="evidence" value="ECO:0007669"/>
    <property type="project" value="TreeGrafter"/>
</dbReference>
<dbReference type="InterPro" id="IPR050502">
    <property type="entry name" value="Euk_RNA-bind_prot"/>
</dbReference>
<feature type="domain" description="RRM" evidence="5">
    <location>
        <begin position="8"/>
        <end position="78"/>
    </location>
</feature>
<feature type="compositionally biased region" description="Pro residues" evidence="4">
    <location>
        <begin position="268"/>
        <end position="277"/>
    </location>
</feature>
<dbReference type="InterPro" id="IPR000504">
    <property type="entry name" value="RRM_dom"/>
</dbReference>
<dbReference type="InterPro" id="IPR012677">
    <property type="entry name" value="Nucleotide-bd_a/b_plait_sf"/>
</dbReference>
<evidence type="ECO:0000313" key="7">
    <source>
        <dbReference type="EMBL" id="LAC23064.1"/>
    </source>
</evidence>
<reference evidence="7" key="1">
    <citation type="submission" date="2017-11" db="EMBL/GenBank/DDBJ databases">
        <title>The sensing device of the deep-sea amphipod.</title>
        <authorList>
            <person name="Kobayashi H."/>
            <person name="Nagahama T."/>
            <person name="Arai W."/>
            <person name="Sasagawa Y."/>
            <person name="Umeda M."/>
            <person name="Hayashi T."/>
            <person name="Nikaido I."/>
            <person name="Watanabe H."/>
            <person name="Oguri K."/>
            <person name="Kitazato H."/>
            <person name="Fujioka K."/>
            <person name="Kido Y."/>
            <person name="Takami H."/>
        </authorList>
    </citation>
    <scope>NUCLEOTIDE SEQUENCE</scope>
    <source>
        <tissue evidence="7">Whole body</tissue>
    </source>
</reference>
<dbReference type="InterPro" id="IPR035979">
    <property type="entry name" value="RBD_domain_sf"/>
</dbReference>
<dbReference type="SMART" id="SM00360">
    <property type="entry name" value="RRM"/>
    <property type="match status" value="2"/>
</dbReference>
<feature type="domain" description="RRM" evidence="5">
    <location>
        <begin position="87"/>
        <end position="157"/>
    </location>
</feature>
<dbReference type="Pfam" id="PF00098">
    <property type="entry name" value="zf-CCHC"/>
    <property type="match status" value="1"/>
</dbReference>
<dbReference type="GO" id="GO:0008270">
    <property type="term" value="F:zinc ion binding"/>
    <property type="evidence" value="ECO:0007669"/>
    <property type="project" value="UniProtKB-KW"/>
</dbReference>
<proteinExistence type="evidence at transcript level"/>
<dbReference type="PROSITE" id="PS50102">
    <property type="entry name" value="RRM"/>
    <property type="match status" value="2"/>
</dbReference>
<sequence length="303" mass="34541">MPVRGNTFKIFVGNLSDQTTNEDIRQLFEVHGPVVEAGVLKNYGFIHMENADEGKAAIEALNCHVLHGKPMVVEASTGARKGNNKKTKIFIGNVHKDTQVDELKSIFSVYGNVVEADILSNYAFLHMSDEVEALQAVRNLDGYELHGLRLRVQESTSRVRQTAGMSHPDMCYRCGSSGHWSKECPRDMRGHNQHRGAGGGYPDRLERRGYSSSRYDPYPPPPPMPPAFARDRLMRYRDRYERYYDDSPYERRYGAPPMIDDPYDRRPALPPPPPPHPDYLSYSRRSPPPRYALPPPPPLRSRY</sequence>
<dbReference type="AlphaFoldDB" id="A0A6A7FXM2"/>
<dbReference type="EMBL" id="IACT01003842">
    <property type="protein sequence ID" value="LAC23064.1"/>
    <property type="molecule type" value="mRNA"/>
</dbReference>
<feature type="compositionally biased region" description="Pro residues" evidence="4">
    <location>
        <begin position="286"/>
        <end position="303"/>
    </location>
</feature>
<organism evidence="7">
    <name type="scientific">Hirondellea gigas</name>
    <dbReference type="NCBI Taxonomy" id="1518452"/>
    <lineage>
        <taxon>Eukaryota</taxon>
        <taxon>Metazoa</taxon>
        <taxon>Ecdysozoa</taxon>
        <taxon>Arthropoda</taxon>
        <taxon>Crustacea</taxon>
        <taxon>Multicrustacea</taxon>
        <taxon>Malacostraca</taxon>
        <taxon>Eumalacostraca</taxon>
        <taxon>Peracarida</taxon>
        <taxon>Amphipoda</taxon>
        <taxon>Amphilochidea</taxon>
        <taxon>Lysianassida</taxon>
        <taxon>Lysianassidira</taxon>
        <taxon>Lysianassoidea</taxon>
        <taxon>Lysianassidae</taxon>
        <taxon>Hirondellea</taxon>
    </lineage>
</organism>
<keyword evidence="2" id="KW-0863">Zinc-finger</keyword>
<dbReference type="GO" id="GO:0005634">
    <property type="term" value="C:nucleus"/>
    <property type="evidence" value="ECO:0007669"/>
    <property type="project" value="TreeGrafter"/>
</dbReference>
<evidence type="ECO:0000256" key="2">
    <source>
        <dbReference type="PROSITE-ProRule" id="PRU00047"/>
    </source>
</evidence>
<accession>A0A6A7FXM2</accession>
<evidence type="ECO:0000259" key="6">
    <source>
        <dbReference type="PROSITE" id="PS50158"/>
    </source>
</evidence>
<evidence type="ECO:0000259" key="5">
    <source>
        <dbReference type="PROSITE" id="PS50102"/>
    </source>
</evidence>
<evidence type="ECO:0000256" key="1">
    <source>
        <dbReference type="ARBA" id="ARBA00022884"/>
    </source>
</evidence>
<dbReference type="PANTHER" id="PTHR48025:SF1">
    <property type="entry name" value="RRM DOMAIN-CONTAINING PROTEIN"/>
    <property type="match status" value="1"/>
</dbReference>
<dbReference type="InterPro" id="IPR001878">
    <property type="entry name" value="Znf_CCHC"/>
</dbReference>
<feature type="compositionally biased region" description="Pro residues" evidence="4">
    <location>
        <begin position="217"/>
        <end position="226"/>
    </location>
</feature>
<keyword evidence="2" id="KW-0479">Metal-binding</keyword>
<dbReference type="Pfam" id="PF00076">
    <property type="entry name" value="RRM_1"/>
    <property type="match status" value="2"/>
</dbReference>
<name>A0A6A7FXM2_9CRUS</name>